<organism evidence="3 4">
    <name type="scientific">Chilo suppressalis</name>
    <name type="common">Asiatic rice borer moth</name>
    <dbReference type="NCBI Taxonomy" id="168631"/>
    <lineage>
        <taxon>Eukaryota</taxon>
        <taxon>Metazoa</taxon>
        <taxon>Ecdysozoa</taxon>
        <taxon>Arthropoda</taxon>
        <taxon>Hexapoda</taxon>
        <taxon>Insecta</taxon>
        <taxon>Pterygota</taxon>
        <taxon>Neoptera</taxon>
        <taxon>Endopterygota</taxon>
        <taxon>Lepidoptera</taxon>
        <taxon>Glossata</taxon>
        <taxon>Ditrysia</taxon>
        <taxon>Pyraloidea</taxon>
        <taxon>Crambidae</taxon>
        <taxon>Crambinae</taxon>
        <taxon>Chilo</taxon>
    </lineage>
</organism>
<gene>
    <name evidence="3" type="ORF">CHILSU_LOCUS7573</name>
</gene>
<dbReference type="Proteomes" id="UP001153292">
    <property type="component" value="Chromosome 28"/>
</dbReference>
<reference evidence="3" key="1">
    <citation type="submission" date="2021-12" db="EMBL/GenBank/DDBJ databases">
        <authorList>
            <person name="King R."/>
        </authorList>
    </citation>
    <scope>NUCLEOTIDE SEQUENCE</scope>
</reference>
<feature type="domain" description="DUF4802" evidence="2">
    <location>
        <begin position="165"/>
        <end position="194"/>
    </location>
</feature>
<sequence length="282" mass="31533">MAAAGTGAVFFLGSRAHYQVLQQPETRSYDVENGNTSTETIYQNPSVQELWPASSEQRATDGTNWSYDNADVTLSDEKDKEDTSSGTTKSRTKRRQSEATLCERDNEMRPALLNDIGGSCMSGTKPSRRNISLLSFLSSLARRKRRMDSGQIQYLQHLESALNVCSYRESCRCLECQSRYFECDESEGYSSDDGTDEPPRYFAQPSQPVREYDDDDEVFVDTVPGDNTSTDMLLESKEPVKMSVSSDEVELEEDGDMQLEVAAGTPVLLNYLLTHPITCAIQ</sequence>
<proteinExistence type="predicted"/>
<dbReference type="Pfam" id="PF16060">
    <property type="entry name" value="DUF4802"/>
    <property type="match status" value="1"/>
</dbReference>
<dbReference type="InterPro" id="IPR032061">
    <property type="entry name" value="DUF4802"/>
</dbReference>
<protein>
    <recommendedName>
        <fullName evidence="2">DUF4802 domain-containing protein</fullName>
    </recommendedName>
</protein>
<evidence type="ECO:0000313" key="4">
    <source>
        <dbReference type="Proteomes" id="UP001153292"/>
    </source>
</evidence>
<dbReference type="EMBL" id="OU963921">
    <property type="protein sequence ID" value="CAH2988049.1"/>
    <property type="molecule type" value="Genomic_DNA"/>
</dbReference>
<evidence type="ECO:0000256" key="1">
    <source>
        <dbReference type="SAM" id="MobiDB-lite"/>
    </source>
</evidence>
<feature type="compositionally biased region" description="Polar residues" evidence="1">
    <location>
        <begin position="54"/>
        <end position="67"/>
    </location>
</feature>
<feature type="compositionally biased region" description="Polar residues" evidence="1">
    <location>
        <begin position="33"/>
        <end position="47"/>
    </location>
</feature>
<keyword evidence="4" id="KW-1185">Reference proteome</keyword>
<evidence type="ECO:0000259" key="2">
    <source>
        <dbReference type="Pfam" id="PF16060"/>
    </source>
</evidence>
<accession>A0ABN8L5Z3</accession>
<feature type="region of interest" description="Disordered" evidence="1">
    <location>
        <begin position="27"/>
        <end position="102"/>
    </location>
</feature>
<evidence type="ECO:0000313" key="3">
    <source>
        <dbReference type="EMBL" id="CAH2988049.1"/>
    </source>
</evidence>
<name>A0ABN8L5Z3_CHISP</name>